<name>A0A178LMB1_9PSED</name>
<dbReference type="AlphaFoldDB" id="A0A178LMB1"/>
<evidence type="ECO:0000313" key="2">
    <source>
        <dbReference type="EMBL" id="OAN31815.1"/>
    </source>
</evidence>
<organism evidence="2 3">
    <name type="scientific">Pseudomonas oryzihabitans</name>
    <dbReference type="NCBI Taxonomy" id="47885"/>
    <lineage>
        <taxon>Bacteria</taxon>
        <taxon>Pseudomonadati</taxon>
        <taxon>Pseudomonadota</taxon>
        <taxon>Gammaproteobacteria</taxon>
        <taxon>Pseudomonadales</taxon>
        <taxon>Pseudomonadaceae</taxon>
        <taxon>Pseudomonas</taxon>
    </lineage>
</organism>
<dbReference type="OrthoDB" id="6636855at2"/>
<comment type="caution">
    <text evidence="2">The sequence shown here is derived from an EMBL/GenBank/DDBJ whole genome shotgun (WGS) entry which is preliminary data.</text>
</comment>
<reference evidence="2 3" key="1">
    <citation type="submission" date="2016-04" db="EMBL/GenBank/DDBJ databases">
        <title>Draft Genome Sequences of Staphylococcus capitis Strain H36, S. capitis Strain H65, S. cohnii Strain H62, S. hominis Strain H69, Mycobacterium iranicum Strain H39, Plantibacter sp. Strain H53, Pseudomonas oryzihabitans Strain H72, and Microbacterium sp. Strain H83, isolated from residential settings.</title>
        <authorList>
            <person name="Lymperopoulou D."/>
            <person name="Adams R.I."/>
            <person name="Lindow S."/>
            <person name="Coil D.A."/>
            <person name="Jospin G."/>
            <person name="Eisen J.A."/>
        </authorList>
    </citation>
    <scope>NUCLEOTIDE SEQUENCE [LARGE SCALE GENOMIC DNA]</scope>
    <source>
        <strain evidence="2 3">H72</strain>
    </source>
</reference>
<dbReference type="InterPro" id="IPR041110">
    <property type="entry name" value="PBECR2"/>
</dbReference>
<sequence length="182" mass="20634">MSAETPRVMIREASGQQTWKEHELPDLRSLTRELRALAPALVAPAATVDDAVECIAAQFGFTGGVTFVDVTTPVGAVRILRDSLPHIVEKRADARERYVRYALDTLTGPFEVWKVLYTNDDYRLAFIGAYEAKNQMLVVVTVKDGLLLWNFMHGDARSMNKHRHGELLFRRYEIESKEKGQL</sequence>
<dbReference type="Proteomes" id="UP000078356">
    <property type="component" value="Unassembled WGS sequence"/>
</dbReference>
<feature type="domain" description="Phage-Barnase-EndoU-ColicinE5/D-RelE like nuclease 2" evidence="1">
    <location>
        <begin position="68"/>
        <end position="170"/>
    </location>
</feature>
<protein>
    <recommendedName>
        <fullName evidence="1">Phage-Barnase-EndoU-ColicinE5/D-RelE like nuclease 2 domain-containing protein</fullName>
    </recommendedName>
</protein>
<dbReference type="RefSeq" id="WP_082900361.1">
    <property type="nucleotide sequence ID" value="NZ_LWCR01000003.1"/>
</dbReference>
<evidence type="ECO:0000313" key="3">
    <source>
        <dbReference type="Proteomes" id="UP000078356"/>
    </source>
</evidence>
<gene>
    <name evidence="2" type="ORF">A4V15_12210</name>
</gene>
<dbReference type="EMBL" id="LWCR01000003">
    <property type="protein sequence ID" value="OAN31815.1"/>
    <property type="molecule type" value="Genomic_DNA"/>
</dbReference>
<dbReference type="Pfam" id="PF18810">
    <property type="entry name" value="PBECR2"/>
    <property type="match status" value="1"/>
</dbReference>
<proteinExistence type="predicted"/>
<evidence type="ECO:0000259" key="1">
    <source>
        <dbReference type="Pfam" id="PF18810"/>
    </source>
</evidence>
<accession>A0A178LMB1</accession>